<dbReference type="PANTHER" id="PTHR11081">
    <property type="entry name" value="FLAP ENDONUCLEASE FAMILY MEMBER"/>
    <property type="match status" value="1"/>
</dbReference>
<dbReference type="Proteomes" id="UP000693970">
    <property type="component" value="Unassembled WGS sequence"/>
</dbReference>
<reference evidence="3" key="1">
    <citation type="journal article" date="2021" name="Sci. Rep.">
        <title>Diploid genomic architecture of Nitzschia inconspicua, an elite biomass production diatom.</title>
        <authorList>
            <person name="Oliver A."/>
            <person name="Podell S."/>
            <person name="Pinowska A."/>
            <person name="Traller J.C."/>
            <person name="Smith S.R."/>
            <person name="McClure R."/>
            <person name="Beliaev A."/>
            <person name="Bohutskyi P."/>
            <person name="Hill E.A."/>
            <person name="Rabines A."/>
            <person name="Zheng H."/>
            <person name="Allen L.Z."/>
            <person name="Kuo A."/>
            <person name="Grigoriev I.V."/>
            <person name="Allen A.E."/>
            <person name="Hazlebeck D."/>
            <person name="Allen E.E."/>
        </authorList>
    </citation>
    <scope>NUCLEOTIDE SEQUENCE</scope>
    <source>
        <strain evidence="3">Hildebrandi</strain>
    </source>
</reference>
<keyword evidence="4" id="KW-1185">Reference proteome</keyword>
<feature type="region of interest" description="Disordered" evidence="1">
    <location>
        <begin position="510"/>
        <end position="673"/>
    </location>
</feature>
<dbReference type="GO" id="GO:0017108">
    <property type="term" value="F:5'-flap endonuclease activity"/>
    <property type="evidence" value="ECO:0007669"/>
    <property type="project" value="TreeGrafter"/>
</dbReference>
<comment type="caution">
    <text evidence="3">The sequence shown here is derived from an EMBL/GenBank/DDBJ whole genome shotgun (WGS) entry which is preliminary data.</text>
</comment>
<organism evidence="3 4">
    <name type="scientific">Nitzschia inconspicua</name>
    <dbReference type="NCBI Taxonomy" id="303405"/>
    <lineage>
        <taxon>Eukaryota</taxon>
        <taxon>Sar</taxon>
        <taxon>Stramenopiles</taxon>
        <taxon>Ochrophyta</taxon>
        <taxon>Bacillariophyta</taxon>
        <taxon>Bacillariophyceae</taxon>
        <taxon>Bacillariophycidae</taxon>
        <taxon>Bacillariales</taxon>
        <taxon>Bacillariaceae</taxon>
        <taxon>Nitzschia</taxon>
    </lineage>
</organism>
<dbReference type="InterPro" id="IPR006084">
    <property type="entry name" value="XPG/Rad2"/>
</dbReference>
<protein>
    <submittedName>
        <fullName evidence="3">XPG domain containing protein</fullName>
    </submittedName>
</protein>
<feature type="compositionally biased region" description="Polar residues" evidence="1">
    <location>
        <begin position="715"/>
        <end position="728"/>
    </location>
</feature>
<gene>
    <name evidence="3" type="ORF">IV203_025786</name>
</gene>
<dbReference type="InterPro" id="IPR006086">
    <property type="entry name" value="XPG-I_dom"/>
</dbReference>
<feature type="compositionally biased region" description="Polar residues" evidence="1">
    <location>
        <begin position="742"/>
        <end position="754"/>
    </location>
</feature>
<dbReference type="AlphaFoldDB" id="A0A9K3LGU4"/>
<feature type="compositionally biased region" description="Basic and acidic residues" evidence="1">
    <location>
        <begin position="762"/>
        <end position="771"/>
    </location>
</feature>
<feature type="compositionally biased region" description="Acidic residues" evidence="1">
    <location>
        <begin position="578"/>
        <end position="607"/>
    </location>
</feature>
<dbReference type="PANTHER" id="PTHR11081:SF65">
    <property type="entry name" value="DNA DAMAGE-INDUCIBLE PROTEIN DIN7-RELATED"/>
    <property type="match status" value="1"/>
</dbReference>
<reference evidence="3" key="2">
    <citation type="submission" date="2021-04" db="EMBL/GenBank/DDBJ databases">
        <authorList>
            <person name="Podell S."/>
        </authorList>
    </citation>
    <scope>NUCLEOTIDE SEQUENCE</scope>
    <source>
        <strain evidence="3">Hildebrandi</strain>
    </source>
</reference>
<feature type="domain" description="XPG-I" evidence="2">
    <location>
        <begin position="219"/>
        <end position="292"/>
    </location>
</feature>
<evidence type="ECO:0000259" key="2">
    <source>
        <dbReference type="SMART" id="SM00484"/>
    </source>
</evidence>
<evidence type="ECO:0000313" key="4">
    <source>
        <dbReference type="Proteomes" id="UP000693970"/>
    </source>
</evidence>
<dbReference type="SMART" id="SM00484">
    <property type="entry name" value="XPGI"/>
    <property type="match status" value="1"/>
</dbReference>
<name>A0A9K3LGU4_9STRA</name>
<feature type="compositionally biased region" description="Acidic residues" evidence="1">
    <location>
        <begin position="625"/>
        <end position="636"/>
    </location>
</feature>
<feature type="region of interest" description="Disordered" evidence="1">
    <location>
        <begin position="715"/>
        <end position="812"/>
    </location>
</feature>
<accession>A0A9K3LGU4</accession>
<feature type="compositionally biased region" description="Basic and acidic residues" evidence="1">
    <location>
        <begin position="538"/>
        <end position="550"/>
    </location>
</feature>
<dbReference type="OrthoDB" id="26491at2759"/>
<evidence type="ECO:0000313" key="3">
    <source>
        <dbReference type="EMBL" id="KAG7362120.1"/>
    </source>
</evidence>
<dbReference type="Pfam" id="PF00867">
    <property type="entry name" value="XPG_I"/>
    <property type="match status" value="1"/>
</dbReference>
<dbReference type="EMBL" id="JAGRRH010000012">
    <property type="protein sequence ID" value="KAG7362120.1"/>
    <property type="molecule type" value="Genomic_DNA"/>
</dbReference>
<proteinExistence type="predicted"/>
<evidence type="ECO:0000256" key="1">
    <source>
        <dbReference type="SAM" id="MobiDB-lite"/>
    </source>
</evidence>
<sequence length="812" mass="89962">MGVSDVLPKILESSGRTIDLRDLQAGVCTVSATATMNSNSNSNRSVRPLRIGIDVHSWIYTAGYAFSDRLGDARHLTNYGRADLIQQQQQEQEKRQNGPSEEDVQQYVMACTQYVMKRLQTLQDTTNARLLVVLDGKSPPIKRREVQRRRKVTQEHNRLRHDPTVALGSPGTIQAANERRTIANKRAGPGPYLPRILDSLAEALRGTALNNKDHYDHDQDRCISFLVAPYEADAQLAYLARQRYIDLIITEDSDLLAHGAPFILYKSLSHISNDSIPAGILWQKSDVGALPLGYSTAGPVECDRLNLPGTTKTSLSSSWSNKSTIDLMDFTPAMLATLFVLLGCDYTVGGIPGDDQTKKLKGIGLVTAHKIVRNAFLGHPQGSTTTQSTSTSGRLSPLSRVWEEAYKHSYVDNEKLTMEFKQEYQRIFMEALLMYRHPVVFDPLLQRCIHINQKVGLGGRPVLIGDTELMEHRPYAKLCRDFDKVTRIVGDLPPAEKAVGIAEGRIDWRGKSATPFGQDATATTTTSPPPPSLKRKRHETDTEGIIRERPVNLLGGANHTSTTSMDDSDLQKNVMSIDFDESEQEEEGANDEEHEVDYDTDDNEAVEEDARNKLKHTPNAKPDDENIEGANEDIEGANEVADKAIGNNMSTDGDGGTKSATEPDDVETGGRERTFVNIARKLFPFPSSTEKLSPPLMGSQETFLYEAETTAFQITSQESVSESQSPLFTQEYLMTQEDRTETNTLSATGTTSAQKLRRAKRERISSPDDHTILSVGRSTSDRTTPAKDPSSRDDDSDATIPMSLEKRTTDML</sequence>